<protein>
    <recommendedName>
        <fullName evidence="4">DEAD/DEAH box helicase family protein</fullName>
    </recommendedName>
</protein>
<feature type="coiled-coil region" evidence="1">
    <location>
        <begin position="439"/>
        <end position="466"/>
    </location>
</feature>
<dbReference type="EMBL" id="WVHS01000006">
    <property type="protein sequence ID" value="MXV17721.1"/>
    <property type="molecule type" value="Genomic_DNA"/>
</dbReference>
<proteinExistence type="predicted"/>
<sequence>MTKPTIYIPMNLKDVFSHAFPEGVPVNAQVDKGRCGLGMTYREIREKRDTITVLTSVSIIDAKFEEHKDYSQLLVVYEGTTWQMVQDYLKREDVPYKKILCTPESFGKIIKAAFEMKKLSWLYKNFFLFLDEAHAYAADAFRKDILTPFSYFWNFDKKTIASATLFKFSDPRFNALQHYELTYKEKFGKISIVNFPDVKQVLNHFLTTPDMFPGNVHIFFNSVTESGNAIRNAKLTDVNIYCRDDERNMANLEEIKVHFKKAPKKGEYKKFNFYSQRYNEGWDLEDSREATIIIVSDIHIPHSLLSVPYKGFQAIGRLRKKRPHRIYHITNTFNNHGMRTEEEIRAAWLYHASDYINHYNLFQIKRIQDRIAPLNHFKEMITGYAEFQGETASLDHMKLDQIICRDACKEHFNSHDSIMKTWQECNYDTENVSFDLPEIVRLNKSRAQIIKELVDLMEELQANEQDYLYGQASRTLAKYKEEFAIAFEAYSILGRRGMEQLQYNEKAMKEELITKSNGNAEAKLRIHLAEMFMLNRRYLKTEVKKILQDAYTKFSIRNKDGSTKKATASQLETFGMFLLKECKIKTDGKSENGFLIEKILFQLRCAA</sequence>
<evidence type="ECO:0000256" key="1">
    <source>
        <dbReference type="SAM" id="Coils"/>
    </source>
</evidence>
<reference evidence="2 3" key="1">
    <citation type="submission" date="2019-11" db="EMBL/GenBank/DDBJ databases">
        <title>Pedobacter sp. HMF7056 Genome sequencing and assembly.</title>
        <authorList>
            <person name="Kang H."/>
            <person name="Kim H."/>
            <person name="Joh K."/>
        </authorList>
    </citation>
    <scope>NUCLEOTIDE SEQUENCE [LARGE SCALE GENOMIC DNA]</scope>
    <source>
        <strain evidence="2 3">HMF7056</strain>
    </source>
</reference>
<comment type="caution">
    <text evidence="2">The sequence shown here is derived from an EMBL/GenBank/DDBJ whole genome shotgun (WGS) entry which is preliminary data.</text>
</comment>
<name>A0A7K1Y3A1_9SPHI</name>
<evidence type="ECO:0000313" key="3">
    <source>
        <dbReference type="Proteomes" id="UP000451233"/>
    </source>
</evidence>
<evidence type="ECO:0000313" key="2">
    <source>
        <dbReference type="EMBL" id="MXV17721.1"/>
    </source>
</evidence>
<keyword evidence="3" id="KW-1185">Reference proteome</keyword>
<keyword evidence="1" id="KW-0175">Coiled coil</keyword>
<accession>A0A7K1Y3A1</accession>
<dbReference type="Proteomes" id="UP000451233">
    <property type="component" value="Unassembled WGS sequence"/>
</dbReference>
<gene>
    <name evidence="2" type="ORF">GS398_20635</name>
</gene>
<organism evidence="2 3">
    <name type="scientific">Hufsiella ginkgonis</name>
    <dbReference type="NCBI Taxonomy" id="2695274"/>
    <lineage>
        <taxon>Bacteria</taxon>
        <taxon>Pseudomonadati</taxon>
        <taxon>Bacteroidota</taxon>
        <taxon>Sphingobacteriia</taxon>
        <taxon>Sphingobacteriales</taxon>
        <taxon>Sphingobacteriaceae</taxon>
        <taxon>Hufsiella</taxon>
    </lineage>
</organism>
<dbReference type="RefSeq" id="WP_160908735.1">
    <property type="nucleotide sequence ID" value="NZ_WVHS01000006.1"/>
</dbReference>
<evidence type="ECO:0008006" key="4">
    <source>
        <dbReference type="Google" id="ProtNLM"/>
    </source>
</evidence>
<dbReference type="AlphaFoldDB" id="A0A7K1Y3A1"/>